<keyword evidence="1" id="KW-0805">Transcription regulation</keyword>
<proteinExistence type="predicted"/>
<dbReference type="PRINTS" id="PR00455">
    <property type="entry name" value="HTHTETR"/>
</dbReference>
<accession>A0A327W7P4</accession>
<evidence type="ECO:0000256" key="1">
    <source>
        <dbReference type="ARBA" id="ARBA00023015"/>
    </source>
</evidence>
<gene>
    <name evidence="6" type="ORF">CLV59_104273</name>
</gene>
<organism evidence="6 7">
    <name type="scientific">Chitinophaga dinghuensis</name>
    <dbReference type="NCBI Taxonomy" id="1539050"/>
    <lineage>
        <taxon>Bacteria</taxon>
        <taxon>Pseudomonadati</taxon>
        <taxon>Bacteroidota</taxon>
        <taxon>Chitinophagia</taxon>
        <taxon>Chitinophagales</taxon>
        <taxon>Chitinophagaceae</taxon>
        <taxon>Chitinophaga</taxon>
    </lineage>
</organism>
<dbReference type="OrthoDB" id="594604at2"/>
<dbReference type="PANTHER" id="PTHR30055">
    <property type="entry name" value="HTH-TYPE TRANSCRIPTIONAL REGULATOR RUTR"/>
    <property type="match status" value="1"/>
</dbReference>
<evidence type="ECO:0000256" key="3">
    <source>
        <dbReference type="ARBA" id="ARBA00023163"/>
    </source>
</evidence>
<feature type="DNA-binding region" description="H-T-H motif" evidence="4">
    <location>
        <begin position="35"/>
        <end position="54"/>
    </location>
</feature>
<dbReference type="Pfam" id="PF13305">
    <property type="entry name" value="TetR_C_33"/>
    <property type="match status" value="1"/>
</dbReference>
<dbReference type="AlphaFoldDB" id="A0A327W7P4"/>
<dbReference type="InterPro" id="IPR025996">
    <property type="entry name" value="MT1864/Rv1816-like_C"/>
</dbReference>
<keyword evidence="3" id="KW-0804">Transcription</keyword>
<protein>
    <submittedName>
        <fullName evidence="6">AcrR family transcriptional regulator</fullName>
    </submittedName>
</protein>
<dbReference type="PROSITE" id="PS50977">
    <property type="entry name" value="HTH_TETR_2"/>
    <property type="match status" value="1"/>
</dbReference>
<reference evidence="6 7" key="1">
    <citation type="submission" date="2018-06" db="EMBL/GenBank/DDBJ databases">
        <title>Genomic Encyclopedia of Archaeal and Bacterial Type Strains, Phase II (KMG-II): from individual species to whole genera.</title>
        <authorList>
            <person name="Goeker M."/>
        </authorList>
    </citation>
    <scope>NUCLEOTIDE SEQUENCE [LARGE SCALE GENOMIC DNA]</scope>
    <source>
        <strain evidence="6 7">DSM 29821</strain>
    </source>
</reference>
<dbReference type="InterPro" id="IPR001647">
    <property type="entry name" value="HTH_TetR"/>
</dbReference>
<dbReference type="GO" id="GO:0000976">
    <property type="term" value="F:transcription cis-regulatory region binding"/>
    <property type="evidence" value="ECO:0007669"/>
    <property type="project" value="TreeGrafter"/>
</dbReference>
<feature type="domain" description="HTH tetR-type" evidence="5">
    <location>
        <begin position="12"/>
        <end position="72"/>
    </location>
</feature>
<dbReference type="Proteomes" id="UP000249819">
    <property type="component" value="Unassembled WGS sequence"/>
</dbReference>
<evidence type="ECO:0000256" key="4">
    <source>
        <dbReference type="PROSITE-ProRule" id="PRU00335"/>
    </source>
</evidence>
<dbReference type="InterPro" id="IPR009057">
    <property type="entry name" value="Homeodomain-like_sf"/>
</dbReference>
<dbReference type="SUPFAM" id="SSF48498">
    <property type="entry name" value="Tetracyclin repressor-like, C-terminal domain"/>
    <property type="match status" value="1"/>
</dbReference>
<dbReference type="GO" id="GO:0003700">
    <property type="term" value="F:DNA-binding transcription factor activity"/>
    <property type="evidence" value="ECO:0007669"/>
    <property type="project" value="TreeGrafter"/>
</dbReference>
<dbReference type="InterPro" id="IPR050109">
    <property type="entry name" value="HTH-type_TetR-like_transc_reg"/>
</dbReference>
<name>A0A327W7P4_9BACT</name>
<evidence type="ECO:0000313" key="7">
    <source>
        <dbReference type="Proteomes" id="UP000249819"/>
    </source>
</evidence>
<keyword evidence="2 4" id="KW-0238">DNA-binding</keyword>
<sequence>MGITERKEREKAEMRRRIVDAAIDMFVAEGYEKVSIRNIADKIEYSPATIYLYYKDKDELLYDVQAEAFGKLAAYFKAKITAADPLERVEQLALAYFDFSQEYQELYDLMFIIKAPMNSVEEDEEWKNGLEAFSYLRDIMTECVEKKLVRFEDPMTATLSVWAFVHGFISLNLRCRIKIAQLDVLALPAFVRSCVQHYVNTIKA</sequence>
<dbReference type="Gene3D" id="1.10.357.10">
    <property type="entry name" value="Tetracycline Repressor, domain 2"/>
    <property type="match status" value="1"/>
</dbReference>
<evidence type="ECO:0000313" key="6">
    <source>
        <dbReference type="EMBL" id="RAJ82048.1"/>
    </source>
</evidence>
<dbReference type="EMBL" id="QLMA01000004">
    <property type="protein sequence ID" value="RAJ82048.1"/>
    <property type="molecule type" value="Genomic_DNA"/>
</dbReference>
<dbReference type="InterPro" id="IPR036271">
    <property type="entry name" value="Tet_transcr_reg_TetR-rel_C_sf"/>
</dbReference>
<dbReference type="PANTHER" id="PTHR30055:SF212">
    <property type="entry name" value="TETR-FAMILY FAMILY TRANSCRIPTIONAL REGULATOR"/>
    <property type="match status" value="1"/>
</dbReference>
<comment type="caution">
    <text evidence="6">The sequence shown here is derived from an EMBL/GenBank/DDBJ whole genome shotgun (WGS) entry which is preliminary data.</text>
</comment>
<keyword evidence="7" id="KW-1185">Reference proteome</keyword>
<evidence type="ECO:0000259" key="5">
    <source>
        <dbReference type="PROSITE" id="PS50977"/>
    </source>
</evidence>
<dbReference type="RefSeq" id="WP_111592597.1">
    <property type="nucleotide sequence ID" value="NZ_QLMA01000004.1"/>
</dbReference>
<evidence type="ECO:0000256" key="2">
    <source>
        <dbReference type="ARBA" id="ARBA00023125"/>
    </source>
</evidence>
<dbReference type="Pfam" id="PF00440">
    <property type="entry name" value="TetR_N"/>
    <property type="match status" value="1"/>
</dbReference>
<dbReference type="SUPFAM" id="SSF46689">
    <property type="entry name" value="Homeodomain-like"/>
    <property type="match status" value="1"/>
</dbReference>